<protein>
    <recommendedName>
        <fullName evidence="6">50S ribosomal protein L28</fullName>
    </recommendedName>
</protein>
<gene>
    <name evidence="5" type="ORF">S01H4_52921</name>
</gene>
<dbReference type="GO" id="GO:0003735">
    <property type="term" value="F:structural constituent of ribosome"/>
    <property type="evidence" value="ECO:0007669"/>
    <property type="project" value="InterPro"/>
</dbReference>
<dbReference type="GO" id="GO:0005840">
    <property type="term" value="C:ribosome"/>
    <property type="evidence" value="ECO:0007669"/>
    <property type="project" value="UniProtKB-KW"/>
</dbReference>
<dbReference type="Gene3D" id="2.30.170.40">
    <property type="entry name" value="Ribosomal protein L28/L24"/>
    <property type="match status" value="1"/>
</dbReference>
<feature type="region of interest" description="Disordered" evidence="4">
    <location>
        <begin position="17"/>
        <end position="36"/>
    </location>
</feature>
<comment type="caution">
    <text evidence="5">The sequence shown here is derived from an EMBL/GenBank/DDBJ whole genome shotgun (WGS) entry which is preliminary data.</text>
</comment>
<evidence type="ECO:0000256" key="2">
    <source>
        <dbReference type="ARBA" id="ARBA00022980"/>
    </source>
</evidence>
<dbReference type="GO" id="GO:0006412">
    <property type="term" value="P:translation"/>
    <property type="evidence" value="ECO:0007669"/>
    <property type="project" value="InterPro"/>
</dbReference>
<dbReference type="Pfam" id="PF00830">
    <property type="entry name" value="Ribosomal_L28"/>
    <property type="match status" value="1"/>
</dbReference>
<dbReference type="AlphaFoldDB" id="X1D729"/>
<name>X1D729_9ZZZZ</name>
<evidence type="ECO:0000256" key="4">
    <source>
        <dbReference type="SAM" id="MobiDB-lite"/>
    </source>
</evidence>
<feature type="compositionally biased region" description="Basic residues" evidence="4">
    <location>
        <begin position="20"/>
        <end position="29"/>
    </location>
</feature>
<comment type="similarity">
    <text evidence="1">Belongs to the bacterial ribosomal protein bL28 family.</text>
</comment>
<keyword evidence="2" id="KW-0689">Ribosomal protein</keyword>
<evidence type="ECO:0008006" key="6">
    <source>
        <dbReference type="Google" id="ProtNLM"/>
    </source>
</evidence>
<dbReference type="PANTHER" id="PTHR39080">
    <property type="entry name" value="50S RIBOSOMAL PROTEIN L28"/>
    <property type="match status" value="1"/>
</dbReference>
<feature type="non-terminal residue" evidence="5">
    <location>
        <position position="36"/>
    </location>
</feature>
<evidence type="ECO:0000313" key="5">
    <source>
        <dbReference type="EMBL" id="GAH16007.1"/>
    </source>
</evidence>
<accession>X1D729</accession>
<dbReference type="PANTHER" id="PTHR39080:SF1">
    <property type="entry name" value="LARGE RIBOSOMAL SUBUNIT PROTEIN BL28A"/>
    <property type="match status" value="1"/>
</dbReference>
<dbReference type="InterPro" id="IPR001383">
    <property type="entry name" value="Ribosomal_bL28_bact-type"/>
</dbReference>
<dbReference type="InterPro" id="IPR026569">
    <property type="entry name" value="Ribosomal_bL28"/>
</dbReference>
<proteinExistence type="inferred from homology"/>
<dbReference type="NCBIfam" id="TIGR00009">
    <property type="entry name" value="L28"/>
    <property type="match status" value="1"/>
</dbReference>
<dbReference type="InterPro" id="IPR034704">
    <property type="entry name" value="Ribosomal_bL28/bL31-like_sf"/>
</dbReference>
<reference evidence="5" key="1">
    <citation type="journal article" date="2014" name="Front. Microbiol.">
        <title>High frequency of phylogenetically diverse reductive dehalogenase-homologous genes in deep subseafloor sedimentary metagenomes.</title>
        <authorList>
            <person name="Kawai M."/>
            <person name="Futagami T."/>
            <person name="Toyoda A."/>
            <person name="Takaki Y."/>
            <person name="Nishi S."/>
            <person name="Hori S."/>
            <person name="Arai W."/>
            <person name="Tsubouchi T."/>
            <person name="Morono Y."/>
            <person name="Uchiyama I."/>
            <person name="Ito T."/>
            <person name="Fujiyama A."/>
            <person name="Inagaki F."/>
            <person name="Takami H."/>
        </authorList>
    </citation>
    <scope>NUCLEOTIDE SEQUENCE</scope>
    <source>
        <strain evidence="5">Expedition CK06-06</strain>
    </source>
</reference>
<sequence>MSGVCEICDKKTTFGNTVSHSHRKTRRTFKANIQKA</sequence>
<evidence type="ECO:0000256" key="1">
    <source>
        <dbReference type="ARBA" id="ARBA00008760"/>
    </source>
</evidence>
<dbReference type="SUPFAM" id="SSF143800">
    <property type="entry name" value="L28p-like"/>
    <property type="match status" value="1"/>
</dbReference>
<dbReference type="InterPro" id="IPR037147">
    <property type="entry name" value="Ribosomal_bL28_sf"/>
</dbReference>
<dbReference type="GO" id="GO:1990904">
    <property type="term" value="C:ribonucleoprotein complex"/>
    <property type="evidence" value="ECO:0007669"/>
    <property type="project" value="UniProtKB-KW"/>
</dbReference>
<evidence type="ECO:0000256" key="3">
    <source>
        <dbReference type="ARBA" id="ARBA00023274"/>
    </source>
</evidence>
<dbReference type="EMBL" id="BART01030282">
    <property type="protein sequence ID" value="GAH16007.1"/>
    <property type="molecule type" value="Genomic_DNA"/>
</dbReference>
<keyword evidence="3" id="KW-0687">Ribonucleoprotein</keyword>
<dbReference type="InterPro" id="IPR050096">
    <property type="entry name" value="Bacterial_rp_bL28"/>
</dbReference>
<organism evidence="5">
    <name type="scientific">marine sediment metagenome</name>
    <dbReference type="NCBI Taxonomy" id="412755"/>
    <lineage>
        <taxon>unclassified sequences</taxon>
        <taxon>metagenomes</taxon>
        <taxon>ecological metagenomes</taxon>
    </lineage>
</organism>